<dbReference type="OrthoDB" id="197007at2"/>
<evidence type="ECO:0000259" key="5">
    <source>
        <dbReference type="Pfam" id="PF02563"/>
    </source>
</evidence>
<dbReference type="AlphaFoldDB" id="A0A8B2NTZ3"/>
<dbReference type="RefSeq" id="WP_111342573.1">
    <property type="nucleotide sequence ID" value="NZ_QHHQ01000001.1"/>
</dbReference>
<dbReference type="InterPro" id="IPR058781">
    <property type="entry name" value="HH_AprE-like"/>
</dbReference>
<dbReference type="GO" id="GO:0015159">
    <property type="term" value="F:polysaccharide transmembrane transporter activity"/>
    <property type="evidence" value="ECO:0007669"/>
    <property type="project" value="InterPro"/>
</dbReference>
<dbReference type="Pfam" id="PF10531">
    <property type="entry name" value="SLBB"/>
    <property type="match status" value="1"/>
</dbReference>
<feature type="signal peptide" evidence="4">
    <location>
        <begin position="1"/>
        <end position="21"/>
    </location>
</feature>
<dbReference type="Proteomes" id="UP000249590">
    <property type="component" value="Unassembled WGS sequence"/>
</dbReference>
<evidence type="ECO:0000259" key="6">
    <source>
        <dbReference type="Pfam" id="PF10531"/>
    </source>
</evidence>
<dbReference type="InterPro" id="IPR019554">
    <property type="entry name" value="Soluble_ligand-bd"/>
</dbReference>
<dbReference type="Pfam" id="PF02563">
    <property type="entry name" value="Poly_export"/>
    <property type="match status" value="1"/>
</dbReference>
<dbReference type="EMBL" id="QHHQ01000001">
    <property type="protein sequence ID" value="RAI03668.1"/>
    <property type="molecule type" value="Genomic_DNA"/>
</dbReference>
<evidence type="ECO:0000313" key="8">
    <source>
        <dbReference type="EMBL" id="RAI03668.1"/>
    </source>
</evidence>
<feature type="domain" description="Soluble ligand binding" evidence="6">
    <location>
        <begin position="116"/>
        <end position="147"/>
    </location>
</feature>
<evidence type="ECO:0000256" key="1">
    <source>
        <dbReference type="ARBA" id="ARBA00022729"/>
    </source>
</evidence>
<comment type="caution">
    <text evidence="8">The sequence shown here is derived from an EMBL/GenBank/DDBJ whole genome shotgun (WGS) entry which is preliminary data.</text>
</comment>
<feature type="region of interest" description="Disordered" evidence="3">
    <location>
        <begin position="410"/>
        <end position="435"/>
    </location>
</feature>
<reference evidence="8 9" key="1">
    <citation type="submission" date="2018-05" db="EMBL/GenBank/DDBJ databases">
        <title>Acuticoccus sediminis sp. nov., isolated from deep-sea sediment of Indian Ocean.</title>
        <authorList>
            <person name="Liu X."/>
            <person name="Lai Q."/>
            <person name="Du Y."/>
            <person name="Sun F."/>
            <person name="Zhang X."/>
            <person name="Wang S."/>
            <person name="Shao Z."/>
        </authorList>
    </citation>
    <scope>NUCLEOTIDE SEQUENCE [LARGE SCALE GENOMIC DNA]</scope>
    <source>
        <strain evidence="8 9">PTG4-2</strain>
    </source>
</reference>
<keyword evidence="2" id="KW-0175">Coiled coil</keyword>
<keyword evidence="1 4" id="KW-0732">Signal</keyword>
<name>A0A8B2NTZ3_9HYPH</name>
<evidence type="ECO:0000256" key="3">
    <source>
        <dbReference type="SAM" id="MobiDB-lite"/>
    </source>
</evidence>
<dbReference type="Gene3D" id="3.30.1950.10">
    <property type="entry name" value="wza like domain"/>
    <property type="match status" value="1"/>
</dbReference>
<sequence>MNVLRATAIAVVLTLSAAAHAAAETSADVVSPLDKLALDVAAWSTQTRALTPLPFMTGEFSVEANGSVSFPVIGRLQVEGQSLSDLSAEMTAALQDRLGIVDEIFVSLKIAEHAPFFVVGAVEAPGAFEYRPGMTAIQAVAVAGGVRRSQSIFSRADRDAARALGDHRLLELERMKTIAAIARLEAERAGKSEIDVPGELAGDPMAAAYLDVEREVMRARQDEHAAALKSIEELKSLVSARIETMGKESEMRQKVVEATREELETMRGLVDRGLAQTSRANSTERQLADSEARLLELETAVLTAQQQLNEAERDEVELKGDRRVTIVSELQDERTELGRIEVKLRTAESLFSEAARFGSTVAELSSEEKDRSVSLVVSRKGRDGDAERTFVASSATVLRPGDVLEVRAPDVDGAGAGFDTSPSLPRAEADTTALN</sequence>
<dbReference type="PANTHER" id="PTHR33619">
    <property type="entry name" value="POLYSACCHARIDE EXPORT PROTEIN GFCE-RELATED"/>
    <property type="match status" value="1"/>
</dbReference>
<dbReference type="Pfam" id="PF25994">
    <property type="entry name" value="HH_AprE"/>
    <property type="match status" value="1"/>
</dbReference>
<feature type="coiled-coil region" evidence="2">
    <location>
        <begin position="280"/>
        <end position="321"/>
    </location>
</feature>
<evidence type="ECO:0000313" key="9">
    <source>
        <dbReference type="Proteomes" id="UP000249590"/>
    </source>
</evidence>
<evidence type="ECO:0000259" key="7">
    <source>
        <dbReference type="Pfam" id="PF25994"/>
    </source>
</evidence>
<dbReference type="PANTHER" id="PTHR33619:SF3">
    <property type="entry name" value="POLYSACCHARIDE EXPORT PROTEIN GFCE-RELATED"/>
    <property type="match status" value="1"/>
</dbReference>
<organism evidence="8 9">
    <name type="scientific">Acuticoccus sediminis</name>
    <dbReference type="NCBI Taxonomy" id="2184697"/>
    <lineage>
        <taxon>Bacteria</taxon>
        <taxon>Pseudomonadati</taxon>
        <taxon>Pseudomonadota</taxon>
        <taxon>Alphaproteobacteria</taxon>
        <taxon>Hyphomicrobiales</taxon>
        <taxon>Amorphaceae</taxon>
        <taxon>Acuticoccus</taxon>
    </lineage>
</organism>
<feature type="domain" description="Polysaccharide export protein N-terminal" evidence="5">
    <location>
        <begin position="24"/>
        <end position="97"/>
    </location>
</feature>
<feature type="chain" id="PRO_5032663561" description="Polysaccharide export outer membrane protein" evidence="4">
    <location>
        <begin position="22"/>
        <end position="435"/>
    </location>
</feature>
<evidence type="ECO:0000256" key="4">
    <source>
        <dbReference type="SAM" id="SignalP"/>
    </source>
</evidence>
<keyword evidence="9" id="KW-1185">Reference proteome</keyword>
<evidence type="ECO:0000256" key="2">
    <source>
        <dbReference type="SAM" id="Coils"/>
    </source>
</evidence>
<feature type="domain" description="AprE-like long alpha-helical hairpin" evidence="7">
    <location>
        <begin position="169"/>
        <end position="348"/>
    </location>
</feature>
<dbReference type="InterPro" id="IPR003715">
    <property type="entry name" value="Poly_export_N"/>
</dbReference>
<proteinExistence type="predicted"/>
<dbReference type="InterPro" id="IPR049712">
    <property type="entry name" value="Poly_export"/>
</dbReference>
<accession>A0A8B2NTZ3</accession>
<evidence type="ECO:0008006" key="10">
    <source>
        <dbReference type="Google" id="ProtNLM"/>
    </source>
</evidence>
<protein>
    <recommendedName>
        <fullName evidence="10">Polysaccharide export outer membrane protein</fullName>
    </recommendedName>
</protein>
<gene>
    <name evidence="8" type="ORF">DLJ53_04075</name>
</gene>